<dbReference type="InterPro" id="IPR017871">
    <property type="entry name" value="ABC_transporter-like_CS"/>
</dbReference>
<evidence type="ECO:0000256" key="7">
    <source>
        <dbReference type="ARBA" id="ARBA00022967"/>
    </source>
</evidence>
<sequence length="280" mass="30828">MSAQDIMIQTNHMSHTYEDESGNVVYALDDVSLTIRKGEFVSIIGTNGSGKSTLAKHFNVLLTPTKGTVKVLGMDTKEADHLWDIRQHVGMVFQNPDNQIVAAVVEEDVAFGPENLGIEPEEIRRRVKEALKSVNMTEYALHSPGLLSGGQKQRIAIAGVLAMKPDCIVLDEPTAMLDPVGRKEVLETVHRLNKEEGITIVYITHFMEEAVTSDRVVVMKNGKLLHEGTPRDIFTQVPMLKELGLDVPVAAEVASKLRAHGMPLQADIITEEELGDQLCQ</sequence>
<evidence type="ECO:0000256" key="4">
    <source>
        <dbReference type="ARBA" id="ARBA00022475"/>
    </source>
</evidence>
<evidence type="ECO:0000259" key="9">
    <source>
        <dbReference type="PROSITE" id="PS50893"/>
    </source>
</evidence>
<dbReference type="SUPFAM" id="SSF52540">
    <property type="entry name" value="P-loop containing nucleoside triphosphate hydrolases"/>
    <property type="match status" value="1"/>
</dbReference>
<dbReference type="Pfam" id="PF00005">
    <property type="entry name" value="ABC_tran"/>
    <property type="match status" value="1"/>
</dbReference>
<dbReference type="PANTHER" id="PTHR43553:SF24">
    <property type="entry name" value="ENERGY-COUPLING FACTOR TRANSPORTER ATP-BINDING PROTEIN ECFA1"/>
    <property type="match status" value="1"/>
</dbReference>
<evidence type="ECO:0000256" key="8">
    <source>
        <dbReference type="ARBA" id="ARBA00023136"/>
    </source>
</evidence>
<evidence type="ECO:0000256" key="1">
    <source>
        <dbReference type="ARBA" id="ARBA00004202"/>
    </source>
</evidence>
<keyword evidence="10" id="KW-0378">Hydrolase</keyword>
<dbReference type="SMART" id="SM00382">
    <property type="entry name" value="AAA"/>
    <property type="match status" value="1"/>
</dbReference>
<dbReference type="InterPro" id="IPR003593">
    <property type="entry name" value="AAA+_ATPase"/>
</dbReference>
<dbReference type="InterPro" id="IPR027417">
    <property type="entry name" value="P-loop_NTPase"/>
</dbReference>
<evidence type="ECO:0000313" key="11">
    <source>
        <dbReference type="Proteomes" id="UP000255367"/>
    </source>
</evidence>
<dbReference type="FunFam" id="3.40.50.300:FF:000224">
    <property type="entry name" value="Energy-coupling factor transporter ATP-binding protein EcfA"/>
    <property type="match status" value="1"/>
</dbReference>
<keyword evidence="4" id="KW-1003">Cell membrane</keyword>
<dbReference type="NCBIfam" id="TIGR04520">
    <property type="entry name" value="ECF_ATPase_1"/>
    <property type="match status" value="1"/>
</dbReference>
<dbReference type="CDD" id="cd03225">
    <property type="entry name" value="ABC_cobalt_CbiO_domain1"/>
    <property type="match status" value="1"/>
</dbReference>
<dbReference type="EC" id="3.6.3.-" evidence="10"/>
<dbReference type="OrthoDB" id="9784332at2"/>
<keyword evidence="3" id="KW-0813">Transport</keyword>
<evidence type="ECO:0000256" key="6">
    <source>
        <dbReference type="ARBA" id="ARBA00022840"/>
    </source>
</evidence>
<evidence type="ECO:0000256" key="5">
    <source>
        <dbReference type="ARBA" id="ARBA00022741"/>
    </source>
</evidence>
<comment type="subcellular location">
    <subcellularLocation>
        <location evidence="1">Cell membrane</location>
        <topology evidence="1">Peripheral membrane protein</topology>
    </subcellularLocation>
</comment>
<evidence type="ECO:0000256" key="3">
    <source>
        <dbReference type="ARBA" id="ARBA00022448"/>
    </source>
</evidence>
<dbReference type="InterPro" id="IPR050095">
    <property type="entry name" value="ECF_ABC_transporter_ATP-bd"/>
</dbReference>
<reference evidence="10 11" key="1">
    <citation type="submission" date="2018-06" db="EMBL/GenBank/DDBJ databases">
        <authorList>
            <consortium name="Pathogen Informatics"/>
            <person name="Doyle S."/>
        </authorList>
    </citation>
    <scope>NUCLEOTIDE SEQUENCE [LARGE SCALE GENOMIC DNA]</scope>
    <source>
        <strain evidence="10 11">NCTC12020</strain>
    </source>
</reference>
<keyword evidence="5" id="KW-0547">Nucleotide-binding</keyword>
<protein>
    <submittedName>
        <fullName evidence="10">Energy-coupling factor transporter ATP-binding protein EcfA1</fullName>
        <ecNumber evidence="10">3.6.3.-</ecNumber>
    </submittedName>
</protein>
<gene>
    <name evidence="10" type="primary">ecfA1_2</name>
    <name evidence="10" type="ORF">NCTC12020_01736</name>
</gene>
<dbReference type="PROSITE" id="PS00211">
    <property type="entry name" value="ABC_TRANSPORTER_1"/>
    <property type="match status" value="1"/>
</dbReference>
<dbReference type="GO" id="GO:0042626">
    <property type="term" value="F:ATPase-coupled transmembrane transporter activity"/>
    <property type="evidence" value="ECO:0007669"/>
    <property type="project" value="TreeGrafter"/>
</dbReference>
<dbReference type="GO" id="GO:0043190">
    <property type="term" value="C:ATP-binding cassette (ABC) transporter complex"/>
    <property type="evidence" value="ECO:0007669"/>
    <property type="project" value="TreeGrafter"/>
</dbReference>
<name>A0A380NM92_9FIRM</name>
<dbReference type="EMBL" id="UHIO01000001">
    <property type="protein sequence ID" value="SUP44596.1"/>
    <property type="molecule type" value="Genomic_DNA"/>
</dbReference>
<dbReference type="PANTHER" id="PTHR43553">
    <property type="entry name" value="HEAVY METAL TRANSPORTER"/>
    <property type="match status" value="1"/>
</dbReference>
<proteinExistence type="inferred from homology"/>
<dbReference type="Gene3D" id="3.40.50.300">
    <property type="entry name" value="P-loop containing nucleotide triphosphate hydrolases"/>
    <property type="match status" value="1"/>
</dbReference>
<keyword evidence="11" id="KW-1185">Reference proteome</keyword>
<keyword evidence="8" id="KW-0472">Membrane</keyword>
<keyword evidence="7" id="KW-1278">Translocase</keyword>
<dbReference type="Proteomes" id="UP000255367">
    <property type="component" value="Unassembled WGS sequence"/>
</dbReference>
<evidence type="ECO:0000313" key="10">
    <source>
        <dbReference type="EMBL" id="SUP44596.1"/>
    </source>
</evidence>
<dbReference type="RefSeq" id="WP_115310823.1">
    <property type="nucleotide sequence ID" value="NZ_UHIO01000001.1"/>
</dbReference>
<dbReference type="InterPro" id="IPR015856">
    <property type="entry name" value="ABC_transpr_CbiO/EcfA_su"/>
</dbReference>
<organism evidence="10 11">
    <name type="scientific">Veillonella criceti</name>
    <dbReference type="NCBI Taxonomy" id="103891"/>
    <lineage>
        <taxon>Bacteria</taxon>
        <taxon>Bacillati</taxon>
        <taxon>Bacillota</taxon>
        <taxon>Negativicutes</taxon>
        <taxon>Veillonellales</taxon>
        <taxon>Veillonellaceae</taxon>
        <taxon>Veillonella</taxon>
    </lineage>
</organism>
<dbReference type="InterPro" id="IPR003439">
    <property type="entry name" value="ABC_transporter-like_ATP-bd"/>
</dbReference>
<keyword evidence="6 10" id="KW-0067">ATP-binding</keyword>
<dbReference type="NCBIfam" id="NF010167">
    <property type="entry name" value="PRK13648.1"/>
    <property type="match status" value="1"/>
</dbReference>
<dbReference type="PROSITE" id="PS50893">
    <property type="entry name" value="ABC_TRANSPORTER_2"/>
    <property type="match status" value="1"/>
</dbReference>
<comment type="similarity">
    <text evidence="2">Belongs to the ABC transporter superfamily.</text>
</comment>
<dbReference type="AlphaFoldDB" id="A0A380NM92"/>
<evidence type="ECO:0000256" key="2">
    <source>
        <dbReference type="ARBA" id="ARBA00005417"/>
    </source>
</evidence>
<dbReference type="InterPro" id="IPR030947">
    <property type="entry name" value="EcfA_1"/>
</dbReference>
<dbReference type="GO" id="GO:0005524">
    <property type="term" value="F:ATP binding"/>
    <property type="evidence" value="ECO:0007669"/>
    <property type="project" value="UniProtKB-KW"/>
</dbReference>
<dbReference type="GO" id="GO:0016887">
    <property type="term" value="F:ATP hydrolysis activity"/>
    <property type="evidence" value="ECO:0007669"/>
    <property type="project" value="InterPro"/>
</dbReference>
<feature type="domain" description="ABC transporter" evidence="9">
    <location>
        <begin position="8"/>
        <end position="246"/>
    </location>
</feature>
<accession>A0A380NM92</accession>